<evidence type="ECO:0000256" key="1">
    <source>
        <dbReference type="ARBA" id="ARBA00006149"/>
    </source>
</evidence>
<reference evidence="6 7" key="1">
    <citation type="submission" date="2020-08" db="EMBL/GenBank/DDBJ databases">
        <title>Genomic Encyclopedia of Type Strains, Phase III (KMG-III): the genomes of soil and plant-associated and newly described type strains.</title>
        <authorList>
            <person name="Whitman W."/>
        </authorList>
    </citation>
    <scope>NUCLEOTIDE SEQUENCE [LARGE SCALE GENOMIC DNA]</scope>
    <source>
        <strain evidence="6 7">CECT 8075</strain>
    </source>
</reference>
<keyword evidence="3 6" id="KW-0808">Transferase</keyword>
<evidence type="ECO:0000256" key="3">
    <source>
        <dbReference type="ARBA" id="ARBA00022679"/>
    </source>
</evidence>
<dbReference type="PROSITE" id="PS00092">
    <property type="entry name" value="N6_MTASE"/>
    <property type="match status" value="1"/>
</dbReference>
<gene>
    <name evidence="6" type="ORF">FHS27_002484</name>
</gene>
<dbReference type="InterPro" id="IPR002052">
    <property type="entry name" value="DNA_methylase_N6_adenine_CS"/>
</dbReference>
<dbReference type="GO" id="GO:0035657">
    <property type="term" value="C:eRF1 methyltransferase complex"/>
    <property type="evidence" value="ECO:0007669"/>
    <property type="project" value="TreeGrafter"/>
</dbReference>
<dbReference type="PANTHER" id="PTHR45875">
    <property type="entry name" value="METHYLTRANSFERASE N6AMT1"/>
    <property type="match status" value="1"/>
</dbReference>
<dbReference type="InterPro" id="IPR007848">
    <property type="entry name" value="Small_mtfrase_dom"/>
</dbReference>
<dbReference type="GO" id="GO:0003676">
    <property type="term" value="F:nucleic acid binding"/>
    <property type="evidence" value="ECO:0007669"/>
    <property type="project" value="InterPro"/>
</dbReference>
<keyword evidence="4" id="KW-0949">S-adenosyl-L-methionine</keyword>
<organism evidence="6 7">
    <name type="scientific">Aporhodopirellula rubra</name>
    <dbReference type="NCBI Taxonomy" id="980271"/>
    <lineage>
        <taxon>Bacteria</taxon>
        <taxon>Pseudomonadati</taxon>
        <taxon>Planctomycetota</taxon>
        <taxon>Planctomycetia</taxon>
        <taxon>Pirellulales</taxon>
        <taxon>Pirellulaceae</taxon>
        <taxon>Aporhodopirellula</taxon>
    </lineage>
</organism>
<comment type="caution">
    <text evidence="6">The sequence shown here is derived from an EMBL/GenBank/DDBJ whole genome shotgun (WGS) entry which is preliminary data.</text>
</comment>
<comment type="similarity">
    <text evidence="1">Belongs to the eukaryotic/archaeal PrmC-related family.</text>
</comment>
<dbReference type="InterPro" id="IPR052190">
    <property type="entry name" value="Euk-Arch_PrmC-MTase"/>
</dbReference>
<sequence length="243" mass="27570">MRLSHLVYPVVQPLLKRLRRSPWLIRYVFGVRLPRGVAVQYDPTTVLLARTMNEMVAESLAKRTNDRPLRLLEMGIGQGALVSLSIAAQTPPDQVKIDGVDCSPSRVNSSQEVARFNKHDVQFWLSDLFSEVTSESTYDFIYFNPPYVPTQTGRELQLTRRLEVDGDQMWDGGDDGASVLRDFLDQSRRFLAPGGCVVFGVQEIFLPDALVREAMEPYGFQNVQKRKPRWLPSTVYIGYGANE</sequence>
<evidence type="ECO:0000313" key="6">
    <source>
        <dbReference type="EMBL" id="MBB3206672.1"/>
    </source>
</evidence>
<name>A0A7W5DZU6_9BACT</name>
<evidence type="ECO:0000259" key="5">
    <source>
        <dbReference type="Pfam" id="PF05175"/>
    </source>
</evidence>
<dbReference type="PANTHER" id="PTHR45875:SF1">
    <property type="entry name" value="METHYLTRANSFERASE N6AMT1"/>
    <property type="match status" value="1"/>
</dbReference>
<protein>
    <submittedName>
        <fullName evidence="6">Release factor glutamine methyltransferase</fullName>
        <ecNumber evidence="6">2.1.1.297</ecNumber>
    </submittedName>
</protein>
<keyword evidence="2 6" id="KW-0489">Methyltransferase</keyword>
<evidence type="ECO:0000256" key="4">
    <source>
        <dbReference type="ARBA" id="ARBA00022691"/>
    </source>
</evidence>
<keyword evidence="7" id="KW-1185">Reference proteome</keyword>
<dbReference type="GO" id="GO:0102559">
    <property type="term" value="F:peptide chain release factor N(5)-glutamine methyltransferase activity"/>
    <property type="evidence" value="ECO:0007669"/>
    <property type="project" value="UniProtKB-EC"/>
</dbReference>
<dbReference type="GO" id="GO:0032259">
    <property type="term" value="P:methylation"/>
    <property type="evidence" value="ECO:0007669"/>
    <property type="project" value="UniProtKB-KW"/>
</dbReference>
<evidence type="ECO:0000256" key="2">
    <source>
        <dbReference type="ARBA" id="ARBA00022603"/>
    </source>
</evidence>
<dbReference type="Pfam" id="PF05175">
    <property type="entry name" value="MTS"/>
    <property type="match status" value="1"/>
</dbReference>
<dbReference type="SUPFAM" id="SSF53335">
    <property type="entry name" value="S-adenosyl-L-methionine-dependent methyltransferases"/>
    <property type="match status" value="1"/>
</dbReference>
<dbReference type="AlphaFoldDB" id="A0A7W5DZU6"/>
<dbReference type="InterPro" id="IPR029063">
    <property type="entry name" value="SAM-dependent_MTases_sf"/>
</dbReference>
<dbReference type="Proteomes" id="UP000536179">
    <property type="component" value="Unassembled WGS sequence"/>
</dbReference>
<dbReference type="RefSeq" id="WP_184305123.1">
    <property type="nucleotide sequence ID" value="NZ_JACHXU010000007.1"/>
</dbReference>
<accession>A0A7W5DZU6</accession>
<feature type="domain" description="Methyltransferase small" evidence="5">
    <location>
        <begin position="61"/>
        <end position="151"/>
    </location>
</feature>
<dbReference type="Gene3D" id="3.40.50.150">
    <property type="entry name" value="Vaccinia Virus protein VP39"/>
    <property type="match status" value="1"/>
</dbReference>
<dbReference type="EMBL" id="JACHXU010000007">
    <property type="protein sequence ID" value="MBB3206672.1"/>
    <property type="molecule type" value="Genomic_DNA"/>
</dbReference>
<proteinExistence type="inferred from homology"/>
<dbReference type="EC" id="2.1.1.297" evidence="6"/>
<evidence type="ECO:0000313" key="7">
    <source>
        <dbReference type="Proteomes" id="UP000536179"/>
    </source>
</evidence>